<sequence length="372" mass="43074">MYVFVLMVFILLNIVCDVNYLTRTIIAVFSGRFYQRTYSLNDTSEIYGVCTFQDCDVTLKFMRIARLLRDLDFARYHFYERTGIYRRSQELSIKSLQGCTLTSTDNPVPLFGFYKITTELVYWDNRSLFLEHKVITLGDGKIRSILVSRQHAIGQNGDSTEALLAGLPGSDVKPACPEYIQYWLRSMEMSSSKNWQTFPKEIIIKVSSESIINAARVNDTTTIYGFCTTQDVDIFLRHMNNARYVRELDFARFHFYDRTGIYANIKTVDGHALQGASSIRYRRTIPIFSAYKVETKLVYWEDKTLFIEQKFITLSDGFVRAIVLSRQNLINVDAQTLFIGIPGNDKKPECPEEIKHWLQAIEVSSARLRKKD</sequence>
<comment type="similarity">
    <text evidence="1">Belongs to the THEM6 family.</text>
</comment>
<evidence type="ECO:0000313" key="4">
    <source>
        <dbReference type="Proteomes" id="UP000494256"/>
    </source>
</evidence>
<dbReference type="Pfam" id="PF13279">
    <property type="entry name" value="4HBT_2"/>
    <property type="match status" value="2"/>
</dbReference>
<accession>A0A8S1AED0</accession>
<evidence type="ECO:0000256" key="1">
    <source>
        <dbReference type="ARBA" id="ARBA00038228"/>
    </source>
</evidence>
<dbReference type="PANTHER" id="PTHR12475">
    <property type="match status" value="1"/>
</dbReference>
<evidence type="ECO:0000313" key="3">
    <source>
        <dbReference type="EMBL" id="CAB3243455.1"/>
    </source>
</evidence>
<evidence type="ECO:0000256" key="2">
    <source>
        <dbReference type="ARBA" id="ARBA00041112"/>
    </source>
</evidence>
<protein>
    <recommendedName>
        <fullName evidence="2">Protein THEM6</fullName>
    </recommendedName>
</protein>
<dbReference type="CDD" id="cd00586">
    <property type="entry name" value="4HBT"/>
    <property type="match status" value="1"/>
</dbReference>
<dbReference type="InterPro" id="IPR051490">
    <property type="entry name" value="THEM6_lcsJ_thioesterase"/>
</dbReference>
<dbReference type="Proteomes" id="UP000494256">
    <property type="component" value="Unassembled WGS sequence"/>
</dbReference>
<dbReference type="EMBL" id="CADEBD010000314">
    <property type="protein sequence ID" value="CAB3243455.1"/>
    <property type="molecule type" value="Genomic_DNA"/>
</dbReference>
<dbReference type="SUPFAM" id="SSF54637">
    <property type="entry name" value="Thioesterase/thiol ester dehydrase-isomerase"/>
    <property type="match status" value="2"/>
</dbReference>
<reference evidence="3 4" key="1">
    <citation type="submission" date="2020-04" db="EMBL/GenBank/DDBJ databases">
        <authorList>
            <person name="Wallbank WR R."/>
            <person name="Pardo Diaz C."/>
            <person name="Kozak K."/>
            <person name="Martin S."/>
            <person name="Jiggins C."/>
            <person name="Moest M."/>
            <person name="Warren A I."/>
            <person name="Byers J.R.P. K."/>
            <person name="Montejo-Kovacevich G."/>
            <person name="Yen C E."/>
        </authorList>
    </citation>
    <scope>NUCLEOTIDE SEQUENCE [LARGE SCALE GENOMIC DNA]</scope>
</reference>
<comment type="caution">
    <text evidence="3">The sequence shown here is derived from an EMBL/GenBank/DDBJ whole genome shotgun (WGS) entry which is preliminary data.</text>
</comment>
<dbReference type="AlphaFoldDB" id="A0A8S1AED0"/>
<dbReference type="OrthoDB" id="10020193at2759"/>
<gene>
    <name evidence="3" type="ORF">APLA_LOCUS10382</name>
</gene>
<dbReference type="Gene3D" id="3.10.129.10">
    <property type="entry name" value="Hotdog Thioesterase"/>
    <property type="match status" value="1"/>
</dbReference>
<proteinExistence type="inferred from homology"/>
<organism evidence="3 4">
    <name type="scientific">Arctia plantaginis</name>
    <name type="common">Wood tiger moth</name>
    <name type="synonym">Phalaena plantaginis</name>
    <dbReference type="NCBI Taxonomy" id="874455"/>
    <lineage>
        <taxon>Eukaryota</taxon>
        <taxon>Metazoa</taxon>
        <taxon>Ecdysozoa</taxon>
        <taxon>Arthropoda</taxon>
        <taxon>Hexapoda</taxon>
        <taxon>Insecta</taxon>
        <taxon>Pterygota</taxon>
        <taxon>Neoptera</taxon>
        <taxon>Endopterygota</taxon>
        <taxon>Lepidoptera</taxon>
        <taxon>Glossata</taxon>
        <taxon>Ditrysia</taxon>
        <taxon>Noctuoidea</taxon>
        <taxon>Erebidae</taxon>
        <taxon>Arctiinae</taxon>
        <taxon>Arctia</taxon>
    </lineage>
</organism>
<dbReference type="PANTHER" id="PTHR12475:SF4">
    <property type="entry name" value="PROTEIN THEM6"/>
    <property type="match status" value="1"/>
</dbReference>
<dbReference type="InterPro" id="IPR029069">
    <property type="entry name" value="HotDog_dom_sf"/>
</dbReference>
<name>A0A8S1AED0_ARCPL</name>